<reference evidence="8" key="1">
    <citation type="submission" date="2016-11" db="EMBL/GenBank/DDBJ databases">
        <authorList>
            <person name="Jaros S."/>
            <person name="Januszkiewicz K."/>
            <person name="Wedrychowicz H."/>
        </authorList>
    </citation>
    <scope>NUCLEOTIDE SEQUENCE [LARGE SCALE GENOMIC DNA]</scope>
    <source>
        <strain evidence="8">Y48</strain>
    </source>
</reference>
<dbReference type="NCBIfam" id="NF033442">
    <property type="entry name" value="BREX_PglW"/>
    <property type="match status" value="1"/>
</dbReference>
<dbReference type="GO" id="GO:0004674">
    <property type="term" value="F:protein serine/threonine kinase activity"/>
    <property type="evidence" value="ECO:0007669"/>
    <property type="project" value="UniProtKB-KW"/>
</dbReference>
<dbReference type="OrthoDB" id="3404503at2"/>
<protein>
    <submittedName>
        <fullName evidence="8">Serine/threonine protein kinase</fullName>
    </submittedName>
</protein>
<dbReference type="KEGG" id="nsl:BOX37_27950"/>
<evidence type="ECO:0000256" key="3">
    <source>
        <dbReference type="ARBA" id="ARBA00022777"/>
    </source>
</evidence>
<keyword evidence="4 5" id="KW-0067">ATP-binding</keyword>
<dbReference type="PROSITE" id="PS50011">
    <property type="entry name" value="PROTEIN_KINASE_DOM"/>
    <property type="match status" value="2"/>
</dbReference>
<gene>
    <name evidence="8" type="ORF">BOX37_27950</name>
</gene>
<dbReference type="SUPFAM" id="SSF47789">
    <property type="entry name" value="C-terminal domain of RNA polymerase alpha subunit"/>
    <property type="match status" value="1"/>
</dbReference>
<dbReference type="InterPro" id="IPR011528">
    <property type="entry name" value="NERD"/>
</dbReference>
<name>A0A1J0VYW3_9NOCA</name>
<keyword evidence="8" id="KW-0723">Serine/threonine-protein kinase</keyword>
<sequence>MREDSRRWEQINPSPFAHEQDGLRELAKYLPDRDPYHVWTNVEFVASDGSINEVDALVLTTRGLILLELKHWQGSLSGDGQQWVRRMPGGRLAPTDNPYILANRKAKRLAGVIRHYTAKRPGKSPNIFVDAAVFLHARNFSSTLDAIGRQHVYGLDGGQSGLPSLKGFLLAGPGQGRAMIDASVGRQLVELVKGANIRPSVADRRIGQLILHPKPFAEGTGWQDFLAGHAMDANLVRRVRFYLTSRATEADVPIIKRAAEREFRLLQGIHHPGIAHPVDLVEHSFGPAVIFDHSESSVRLDRWLLQGRATTLAQRLQLVQDLAEIIDYAHSRRLSHRALHPQAIFVTAHERGNPSLVVTDWQTGGRLAGATLLGRLGSSGDGIDLGIFIDDEARRYHAPESALNAQIPGTQLDVFSLGAIAFHILTGRAPADSAQQLVTAVHGQGLDVGAVVDGMPASLVDLVYRATHGDPQQRLDSVKAFRQGLEEVWDELTAPEPEPVTDPLEAKKGDVLEGGLTVVQRLGSGATAIALLVQVDGKERVLKVARDEQHADRFASEARVLETLRDRRVAALVNGPIVVGGRTAILMESAGPVTLIEELRSGRLALELLERYGRDLLDIVAYLEDEGVWHRDIKPANLAVRPLGKNNQRHLCVFDFSLATTPAEQINAGTVHYLDPFLGPPRRMRYDADAERFAAAVTLYEMATGTLPQWGHNANPAAVTDEVTLTAELFDSAVAERFVDFFAQALARDAAERFGGVEEMREAWRQIFLDIPDEPATVEPAGPAMVGPVAVPITPESPVTAAELTARARSVLERLGVHTVGELLAMDLSALIGVRGVTPATRKEISTRVRALRAEIAPATDEQPDVPVPQGIDAVCGLLLPEVNARNSKEITAMRVALGQAATDAGTFLSWPSQAQTAETTGHTQPQISTWQRKHLKKWQDMAALATIRDEIVAVLDTRGLVMSAAELASELIAARGSFTSGPRRLSQAIGLVRAAVEVEQARGGDSRVTIRRSRSCDTVLIGREPDDAESMVQAADLLGYAVTLGQRAIKLAATDPLPTRQRGVELLRTVPVPDGMPRLSDQRLLQLAATASNGEVALSAQAQLYPVGMSAERALRLSAGSLLGQRLSQDAVVARVRSRFPAAEPLPGRPKLTDLLEELGLEWDDKTSTYAQPTVRSLTGTRMQTSVGRLVAPAEVAAVDDKITDTIDRGGFLAVLAGISSVESARRCLLARFELTEVNVTSILLDRLRALGFEWDMIVAADSGQPGDPDFRTLTELVQHEVVPVITAELAMPKPVLITEAAPLARYGQLSVFQQLADHTTVRPAARLILVPARRPEPAMLDNAQLPLASPRSQSLWLPTPWINSPSGRSTAR</sequence>
<dbReference type="SUPFAM" id="SSF56112">
    <property type="entry name" value="Protein kinase-like (PK-like)"/>
    <property type="match status" value="2"/>
</dbReference>
<organism evidence="8 9">
    <name type="scientific">Nocardia mangyaensis</name>
    <dbReference type="NCBI Taxonomy" id="2213200"/>
    <lineage>
        <taxon>Bacteria</taxon>
        <taxon>Bacillati</taxon>
        <taxon>Actinomycetota</taxon>
        <taxon>Actinomycetes</taxon>
        <taxon>Mycobacteriales</taxon>
        <taxon>Nocardiaceae</taxon>
        <taxon>Nocardia</taxon>
    </lineage>
</organism>
<keyword evidence="1" id="KW-0808">Transferase</keyword>
<dbReference type="EMBL" id="CP018082">
    <property type="protein sequence ID" value="APE37127.1"/>
    <property type="molecule type" value="Genomic_DNA"/>
</dbReference>
<feature type="domain" description="Protein kinase" evidence="6">
    <location>
        <begin position="210"/>
        <end position="489"/>
    </location>
</feature>
<keyword evidence="2 5" id="KW-0547">Nucleotide-binding</keyword>
<evidence type="ECO:0000313" key="9">
    <source>
        <dbReference type="Proteomes" id="UP000183810"/>
    </source>
</evidence>
<dbReference type="PROSITE" id="PS50965">
    <property type="entry name" value="NERD"/>
    <property type="match status" value="1"/>
</dbReference>
<dbReference type="InterPro" id="IPR011009">
    <property type="entry name" value="Kinase-like_dom_sf"/>
</dbReference>
<dbReference type="InterPro" id="IPR049832">
    <property type="entry name" value="BREX_PglW"/>
</dbReference>
<feature type="binding site" evidence="5">
    <location>
        <position position="543"/>
    </location>
    <ligand>
        <name>ATP</name>
        <dbReference type="ChEBI" id="CHEBI:30616"/>
    </ligand>
</feature>
<dbReference type="Gene3D" id="1.10.510.10">
    <property type="entry name" value="Transferase(Phosphotransferase) domain 1"/>
    <property type="match status" value="2"/>
</dbReference>
<proteinExistence type="predicted"/>
<dbReference type="RefSeq" id="WP_071930296.1">
    <property type="nucleotide sequence ID" value="NZ_CP018082.1"/>
</dbReference>
<accession>A0A1J0VYW3</accession>
<evidence type="ECO:0000256" key="4">
    <source>
        <dbReference type="ARBA" id="ARBA00022840"/>
    </source>
</evidence>
<dbReference type="PROSITE" id="PS00107">
    <property type="entry name" value="PROTEIN_KINASE_ATP"/>
    <property type="match status" value="1"/>
</dbReference>
<evidence type="ECO:0000256" key="1">
    <source>
        <dbReference type="ARBA" id="ARBA00022679"/>
    </source>
</evidence>
<dbReference type="GO" id="GO:0005524">
    <property type="term" value="F:ATP binding"/>
    <property type="evidence" value="ECO:0007669"/>
    <property type="project" value="UniProtKB-UniRule"/>
</dbReference>
<dbReference type="Pfam" id="PF00069">
    <property type="entry name" value="Pkinase"/>
    <property type="match status" value="2"/>
</dbReference>
<evidence type="ECO:0000256" key="5">
    <source>
        <dbReference type="PROSITE-ProRule" id="PRU10141"/>
    </source>
</evidence>
<evidence type="ECO:0000313" key="8">
    <source>
        <dbReference type="EMBL" id="APE37127.1"/>
    </source>
</evidence>
<feature type="domain" description="Protein kinase" evidence="6">
    <location>
        <begin position="516"/>
        <end position="769"/>
    </location>
</feature>
<dbReference type="Proteomes" id="UP000183810">
    <property type="component" value="Chromosome"/>
</dbReference>
<dbReference type="PANTHER" id="PTHR43289">
    <property type="entry name" value="MITOGEN-ACTIVATED PROTEIN KINASE KINASE KINASE 20-RELATED"/>
    <property type="match status" value="1"/>
</dbReference>
<evidence type="ECO:0000256" key="2">
    <source>
        <dbReference type="ARBA" id="ARBA00022741"/>
    </source>
</evidence>
<keyword evidence="3 8" id="KW-0418">Kinase</keyword>
<feature type="domain" description="NERD" evidence="7">
    <location>
        <begin position="14"/>
        <end position="132"/>
    </location>
</feature>
<evidence type="ECO:0000259" key="6">
    <source>
        <dbReference type="PROSITE" id="PS50011"/>
    </source>
</evidence>
<dbReference type="SMART" id="SM00220">
    <property type="entry name" value="S_TKc"/>
    <property type="match status" value="1"/>
</dbReference>
<evidence type="ECO:0000259" key="7">
    <source>
        <dbReference type="PROSITE" id="PS50965"/>
    </source>
</evidence>
<dbReference type="Gene3D" id="1.10.150.20">
    <property type="entry name" value="5' to 3' exonuclease, C-terminal subdomain"/>
    <property type="match status" value="1"/>
</dbReference>
<dbReference type="Pfam" id="PF08378">
    <property type="entry name" value="NERD"/>
    <property type="match status" value="1"/>
</dbReference>
<dbReference type="InterPro" id="IPR000719">
    <property type="entry name" value="Prot_kinase_dom"/>
</dbReference>
<dbReference type="PANTHER" id="PTHR43289:SF34">
    <property type="entry name" value="SERINE_THREONINE-PROTEIN KINASE YBDM-RELATED"/>
    <property type="match status" value="1"/>
</dbReference>
<keyword evidence="9" id="KW-1185">Reference proteome</keyword>
<dbReference type="InterPro" id="IPR017441">
    <property type="entry name" value="Protein_kinase_ATP_BS"/>
</dbReference>